<dbReference type="STRING" id="34004.SAMN04488021_14812"/>
<dbReference type="InterPro" id="IPR000335">
    <property type="entry name" value="Bleomycin-R"/>
</dbReference>
<accession>A0A1I3EF75</accession>
<evidence type="ECO:0000313" key="3">
    <source>
        <dbReference type="Proteomes" id="UP000183635"/>
    </source>
</evidence>
<dbReference type="OrthoDB" id="9803104at2"/>
<dbReference type="Pfam" id="PF19581">
    <property type="entry name" value="Glyoxalase_7"/>
    <property type="match status" value="1"/>
</dbReference>
<name>A0A1I3EF75_9RHOB</name>
<protein>
    <recommendedName>
        <fullName evidence="4">Glyoxalase-like domain-containing protein</fullName>
    </recommendedName>
</protein>
<dbReference type="CDD" id="cd08349">
    <property type="entry name" value="BLMA_like"/>
    <property type="match status" value="1"/>
</dbReference>
<keyword evidence="3" id="KW-1185">Reference proteome</keyword>
<proteinExistence type="predicted"/>
<gene>
    <name evidence="2" type="ORF">SAMN04488021_14812</name>
</gene>
<keyword evidence="1" id="KW-0046">Antibiotic resistance</keyword>
<dbReference type="RefSeq" id="WP_074970624.1">
    <property type="nucleotide sequence ID" value="NZ_CBCRYP010000044.1"/>
</dbReference>
<dbReference type="AlphaFoldDB" id="A0A1I3EF75"/>
<sequence length="122" mass="13701">MSVPTFQGAIPVLRSFDEAKAREFYCGFLGFSVGFEHRFAPGMPLYFEVERAGLKLHISEHHGDATPGSTVFVWMQGIEALHAELTARDYPNNRPGIETAPWGRELQVIDPFGNRIRFCESA</sequence>
<dbReference type="GO" id="GO:0046677">
    <property type="term" value="P:response to antibiotic"/>
    <property type="evidence" value="ECO:0007669"/>
    <property type="project" value="UniProtKB-KW"/>
</dbReference>
<dbReference type="Proteomes" id="UP000183635">
    <property type="component" value="Unassembled WGS sequence"/>
</dbReference>
<dbReference type="EMBL" id="FOPU01000048">
    <property type="protein sequence ID" value="SFH97662.1"/>
    <property type="molecule type" value="Genomic_DNA"/>
</dbReference>
<evidence type="ECO:0000313" key="2">
    <source>
        <dbReference type="EMBL" id="SFH97662.1"/>
    </source>
</evidence>
<dbReference type="SUPFAM" id="SSF54593">
    <property type="entry name" value="Glyoxalase/Bleomycin resistance protein/Dihydroxybiphenyl dioxygenase"/>
    <property type="match status" value="1"/>
</dbReference>
<organism evidence="2 3">
    <name type="scientific">Paracoccus aminovorans</name>
    <dbReference type="NCBI Taxonomy" id="34004"/>
    <lineage>
        <taxon>Bacteria</taxon>
        <taxon>Pseudomonadati</taxon>
        <taxon>Pseudomonadota</taxon>
        <taxon>Alphaproteobacteria</taxon>
        <taxon>Rhodobacterales</taxon>
        <taxon>Paracoccaceae</taxon>
        <taxon>Paracoccus</taxon>
    </lineage>
</organism>
<evidence type="ECO:0000256" key="1">
    <source>
        <dbReference type="ARBA" id="ARBA00023251"/>
    </source>
</evidence>
<dbReference type="Gene3D" id="3.10.180.10">
    <property type="entry name" value="2,3-Dihydroxybiphenyl 1,2-Dioxygenase, domain 1"/>
    <property type="match status" value="1"/>
</dbReference>
<evidence type="ECO:0008006" key="4">
    <source>
        <dbReference type="Google" id="ProtNLM"/>
    </source>
</evidence>
<reference evidence="2 3" key="1">
    <citation type="submission" date="2016-10" db="EMBL/GenBank/DDBJ databases">
        <authorList>
            <person name="de Groot N.N."/>
        </authorList>
    </citation>
    <scope>NUCLEOTIDE SEQUENCE [LARGE SCALE GENOMIC DNA]</scope>
    <source>
        <strain evidence="2 3">DSM 8537</strain>
    </source>
</reference>
<dbReference type="InterPro" id="IPR029068">
    <property type="entry name" value="Glyas_Bleomycin-R_OHBP_Dase"/>
</dbReference>